<name>A0A8H5B0S8_9AGAR</name>
<keyword evidence="1" id="KW-0175">Coiled coil</keyword>
<sequence length="205" mass="22764">MTRTVTSPRTTLRGPEMLSPRIPYLANRYKTSSASALECGTHNICPSVEIYTLLVAFYGKTGIEIGRKTLAMHVDKFRMQLGSTTHAIELVVSKLGEVYQTLDAQPNLSREPVQDSQQNATDNISASEGASDSAEQAAMQLHFAMLFFVFISLKISEQSLKDDLRLHQDALDELQETLVLLESHETRTADALKHVQNWVEPLSGT</sequence>
<feature type="region of interest" description="Disordered" evidence="2">
    <location>
        <begin position="108"/>
        <end position="131"/>
    </location>
</feature>
<accession>A0A8H5B0S8</accession>
<evidence type="ECO:0000313" key="3">
    <source>
        <dbReference type="EMBL" id="KAF5314490.1"/>
    </source>
</evidence>
<reference evidence="3 4" key="1">
    <citation type="journal article" date="2020" name="ISME J.">
        <title>Uncovering the hidden diversity of litter-decomposition mechanisms in mushroom-forming fungi.</title>
        <authorList>
            <person name="Floudas D."/>
            <person name="Bentzer J."/>
            <person name="Ahren D."/>
            <person name="Johansson T."/>
            <person name="Persson P."/>
            <person name="Tunlid A."/>
        </authorList>
    </citation>
    <scope>NUCLEOTIDE SEQUENCE [LARGE SCALE GENOMIC DNA]</scope>
    <source>
        <strain evidence="3 4">CBS 101986</strain>
    </source>
</reference>
<feature type="coiled-coil region" evidence="1">
    <location>
        <begin position="157"/>
        <end position="184"/>
    </location>
</feature>
<evidence type="ECO:0000256" key="2">
    <source>
        <dbReference type="SAM" id="MobiDB-lite"/>
    </source>
</evidence>
<proteinExistence type="predicted"/>
<keyword evidence="4" id="KW-1185">Reference proteome</keyword>
<organism evidence="3 4">
    <name type="scientific">Psilocybe cf. subviscida</name>
    <dbReference type="NCBI Taxonomy" id="2480587"/>
    <lineage>
        <taxon>Eukaryota</taxon>
        <taxon>Fungi</taxon>
        <taxon>Dikarya</taxon>
        <taxon>Basidiomycota</taxon>
        <taxon>Agaricomycotina</taxon>
        <taxon>Agaricomycetes</taxon>
        <taxon>Agaricomycetidae</taxon>
        <taxon>Agaricales</taxon>
        <taxon>Agaricineae</taxon>
        <taxon>Strophariaceae</taxon>
        <taxon>Psilocybe</taxon>
    </lineage>
</organism>
<evidence type="ECO:0000313" key="4">
    <source>
        <dbReference type="Proteomes" id="UP000567179"/>
    </source>
</evidence>
<protein>
    <submittedName>
        <fullName evidence="3">Uncharacterized protein</fullName>
    </submittedName>
</protein>
<gene>
    <name evidence="3" type="ORF">D9619_011970</name>
</gene>
<dbReference type="Proteomes" id="UP000567179">
    <property type="component" value="Unassembled WGS sequence"/>
</dbReference>
<comment type="caution">
    <text evidence="3">The sequence shown here is derived from an EMBL/GenBank/DDBJ whole genome shotgun (WGS) entry which is preliminary data.</text>
</comment>
<evidence type="ECO:0000256" key="1">
    <source>
        <dbReference type="SAM" id="Coils"/>
    </source>
</evidence>
<dbReference type="EMBL" id="JAACJJ010000044">
    <property type="protein sequence ID" value="KAF5314490.1"/>
    <property type="molecule type" value="Genomic_DNA"/>
</dbReference>
<dbReference type="AlphaFoldDB" id="A0A8H5B0S8"/>